<dbReference type="EMBL" id="JAGPXD010000001">
    <property type="protein sequence ID" value="KAH7374702.1"/>
    <property type="molecule type" value="Genomic_DNA"/>
</dbReference>
<feature type="compositionally biased region" description="Basic and acidic residues" evidence="1">
    <location>
        <begin position="438"/>
        <end position="449"/>
    </location>
</feature>
<dbReference type="InterPro" id="IPR053018">
    <property type="entry name" value="Elsinochrome_Biosynth-Asso"/>
</dbReference>
<comment type="caution">
    <text evidence="3">The sequence shown here is derived from an EMBL/GenBank/DDBJ whole genome shotgun (WGS) entry which is preliminary data.</text>
</comment>
<dbReference type="PANTHER" id="PTHR37577">
    <property type="entry name" value="INTEGRAL MEMBRANE PROTEIN"/>
    <property type="match status" value="1"/>
</dbReference>
<protein>
    <submittedName>
        <fullName evidence="3">Uncharacterized protein</fullName>
    </submittedName>
</protein>
<evidence type="ECO:0000256" key="2">
    <source>
        <dbReference type="SAM" id="Phobius"/>
    </source>
</evidence>
<evidence type="ECO:0000256" key="1">
    <source>
        <dbReference type="SAM" id="MobiDB-lite"/>
    </source>
</evidence>
<evidence type="ECO:0000313" key="4">
    <source>
        <dbReference type="Proteomes" id="UP000813385"/>
    </source>
</evidence>
<keyword evidence="2" id="KW-0812">Transmembrane</keyword>
<keyword evidence="2" id="KW-1133">Transmembrane helix</keyword>
<organism evidence="3 4">
    <name type="scientific">Plectosphaerella cucumerina</name>
    <dbReference type="NCBI Taxonomy" id="40658"/>
    <lineage>
        <taxon>Eukaryota</taxon>
        <taxon>Fungi</taxon>
        <taxon>Dikarya</taxon>
        <taxon>Ascomycota</taxon>
        <taxon>Pezizomycotina</taxon>
        <taxon>Sordariomycetes</taxon>
        <taxon>Hypocreomycetidae</taxon>
        <taxon>Glomerellales</taxon>
        <taxon>Plectosphaerellaceae</taxon>
        <taxon>Plectosphaerella</taxon>
    </lineage>
</organism>
<feature type="region of interest" description="Disordered" evidence="1">
    <location>
        <begin position="436"/>
        <end position="456"/>
    </location>
</feature>
<evidence type="ECO:0000313" key="3">
    <source>
        <dbReference type="EMBL" id="KAH7374702.1"/>
    </source>
</evidence>
<feature type="transmembrane region" description="Helical" evidence="2">
    <location>
        <begin position="87"/>
        <end position="113"/>
    </location>
</feature>
<keyword evidence="2" id="KW-0472">Membrane</keyword>
<reference evidence="3" key="1">
    <citation type="journal article" date="2021" name="Nat. Commun.">
        <title>Genetic determinants of endophytism in the Arabidopsis root mycobiome.</title>
        <authorList>
            <person name="Mesny F."/>
            <person name="Miyauchi S."/>
            <person name="Thiergart T."/>
            <person name="Pickel B."/>
            <person name="Atanasova L."/>
            <person name="Karlsson M."/>
            <person name="Huettel B."/>
            <person name="Barry K.W."/>
            <person name="Haridas S."/>
            <person name="Chen C."/>
            <person name="Bauer D."/>
            <person name="Andreopoulos W."/>
            <person name="Pangilinan J."/>
            <person name="LaButti K."/>
            <person name="Riley R."/>
            <person name="Lipzen A."/>
            <person name="Clum A."/>
            <person name="Drula E."/>
            <person name="Henrissat B."/>
            <person name="Kohler A."/>
            <person name="Grigoriev I.V."/>
            <person name="Martin F.M."/>
            <person name="Hacquard S."/>
        </authorList>
    </citation>
    <scope>NUCLEOTIDE SEQUENCE</scope>
    <source>
        <strain evidence="3">MPI-CAGE-AT-0016</strain>
    </source>
</reference>
<gene>
    <name evidence="3" type="ORF">B0T11DRAFT_269041</name>
</gene>
<proteinExistence type="predicted"/>
<keyword evidence="4" id="KW-1185">Reference proteome</keyword>
<dbReference type="AlphaFoldDB" id="A0A8K0X7D6"/>
<sequence>MLPISRAWLRIALLHVSPQALTHHLKQVQSASRLVIKMGQRPSTLETCYMHGINITAANCTIEFDSSGNVVSFAGVGKGEFEADPDIAGYGIFVSFIVLSVIVWGLGLFFTLLRLALFPLSWPKSHPNLFKWFLKASNKLHSMVDDFIMSCADTQLLLILAVGGAFYSTTQCNISLYHYYVAVHMVLVGLTTSVLAFILVRSPYKWFLSALARIIIFGICIGTLIRSTKMTESDFTDVPAVQNQVPNKGQWDSLIIAPAYCILENAVNPFFNLTESQQKHLTHTGSRRDVKSQCIILLAASALTLVATSVELALSNQGGRKQDSRQRGTRITPSTVLEMLTGWFPIFRLIKFLIWALSTILIIWNWVTIIPLRRWVDKSEWLNKEDGNPEKHIEGVGQLAPVVALGVVGFTLLNGLWTCVEDSHWVKYVSVKEDEDDSSLRRESVELSHGRYSPVP</sequence>
<dbReference type="Proteomes" id="UP000813385">
    <property type="component" value="Unassembled WGS sequence"/>
</dbReference>
<dbReference type="PANTHER" id="PTHR37577:SF1">
    <property type="entry name" value="INTEGRAL MEMBRANE PROTEIN"/>
    <property type="match status" value="1"/>
</dbReference>
<feature type="transmembrane region" description="Helical" evidence="2">
    <location>
        <begin position="294"/>
        <end position="314"/>
    </location>
</feature>
<name>A0A8K0X7D6_9PEZI</name>
<feature type="transmembrane region" description="Helical" evidence="2">
    <location>
        <begin position="179"/>
        <end position="200"/>
    </location>
</feature>
<feature type="transmembrane region" description="Helical" evidence="2">
    <location>
        <begin position="352"/>
        <end position="372"/>
    </location>
</feature>
<feature type="transmembrane region" description="Helical" evidence="2">
    <location>
        <begin position="206"/>
        <end position="225"/>
    </location>
</feature>
<dbReference type="OrthoDB" id="5427664at2759"/>
<accession>A0A8K0X7D6</accession>
<feature type="transmembrane region" description="Helical" evidence="2">
    <location>
        <begin position="147"/>
        <end position="167"/>
    </location>
</feature>